<feature type="signal peptide" evidence="11">
    <location>
        <begin position="1"/>
        <end position="23"/>
    </location>
</feature>
<dbReference type="RefSeq" id="WP_147933977.1">
    <property type="nucleotide sequence ID" value="NZ_VPFD01000004.1"/>
</dbReference>
<comment type="subcellular location">
    <subcellularLocation>
        <location evidence="2">Cytoplasm</location>
    </subcellularLocation>
</comment>
<feature type="domain" description="AB hydrolase-1" evidence="12">
    <location>
        <begin position="75"/>
        <end position="208"/>
    </location>
</feature>
<gene>
    <name evidence="14" type="ORF">FVD38_06070</name>
</gene>
<dbReference type="InterPro" id="IPR005944">
    <property type="entry name" value="Pro_iminopeptidase"/>
</dbReference>
<dbReference type="PANTHER" id="PTHR43722:SF1">
    <property type="entry name" value="PROLINE IMINOPEPTIDASE"/>
    <property type="match status" value="1"/>
</dbReference>
<dbReference type="Gene3D" id="3.40.50.1820">
    <property type="entry name" value="alpha/beta hydrolase"/>
    <property type="match status" value="1"/>
</dbReference>
<dbReference type="PRINTS" id="PR00793">
    <property type="entry name" value="PROAMNOPTASE"/>
</dbReference>
<dbReference type="GO" id="GO:0005737">
    <property type="term" value="C:cytoplasm"/>
    <property type="evidence" value="ECO:0007669"/>
    <property type="project" value="UniProtKB-SubCell"/>
</dbReference>
<name>A0A5C7G665_9BURK</name>
<protein>
    <recommendedName>
        <fullName evidence="5">Proline iminopeptidase</fullName>
        <ecNumber evidence="4">3.4.11.5</ecNumber>
    </recommendedName>
    <alternativeName>
        <fullName evidence="10">Prolyl aminopeptidase</fullName>
    </alternativeName>
</protein>
<comment type="similarity">
    <text evidence="3">Belongs to the peptidase S33 family.</text>
</comment>
<dbReference type="Pfam" id="PF00561">
    <property type="entry name" value="Abhydrolase_1"/>
    <property type="match status" value="1"/>
</dbReference>
<comment type="caution">
    <text evidence="14">The sequence shown here is derived from an EMBL/GenBank/DDBJ whole genome shotgun (WGS) entry which is preliminary data.</text>
</comment>
<evidence type="ECO:0000256" key="9">
    <source>
        <dbReference type="ARBA" id="ARBA00022801"/>
    </source>
</evidence>
<keyword evidence="6" id="KW-0031">Aminopeptidase</keyword>
<comment type="catalytic activity">
    <reaction evidence="1">
        <text>Release of N-terminal proline from a peptide.</text>
        <dbReference type="EC" id="3.4.11.5"/>
    </reaction>
</comment>
<evidence type="ECO:0000256" key="2">
    <source>
        <dbReference type="ARBA" id="ARBA00004496"/>
    </source>
</evidence>
<evidence type="ECO:0000256" key="11">
    <source>
        <dbReference type="SAM" id="SignalP"/>
    </source>
</evidence>
<keyword evidence="15" id="KW-1185">Reference proteome</keyword>
<evidence type="ECO:0000256" key="6">
    <source>
        <dbReference type="ARBA" id="ARBA00022438"/>
    </source>
</evidence>
<evidence type="ECO:0000256" key="3">
    <source>
        <dbReference type="ARBA" id="ARBA00010088"/>
    </source>
</evidence>
<dbReference type="EMBL" id="VPFD01000004">
    <property type="protein sequence ID" value="TXG01410.1"/>
    <property type="molecule type" value="Genomic_DNA"/>
</dbReference>
<evidence type="ECO:0000256" key="4">
    <source>
        <dbReference type="ARBA" id="ARBA00012568"/>
    </source>
</evidence>
<keyword evidence="7" id="KW-0963">Cytoplasm</keyword>
<accession>A0A5C7G665</accession>
<evidence type="ECO:0000256" key="7">
    <source>
        <dbReference type="ARBA" id="ARBA00022490"/>
    </source>
</evidence>
<dbReference type="AlphaFoldDB" id="A0A5C7G665"/>
<reference evidence="14 15" key="1">
    <citation type="submission" date="2019-08" db="EMBL/GenBank/DDBJ databases">
        <title>Massilia golmudensis sp. nov., isolated from sand in the Qinghai-Tibetan Plateau.</title>
        <authorList>
            <person name="Zhang B."/>
        </authorList>
    </citation>
    <scope>NUCLEOTIDE SEQUENCE [LARGE SCALE GENOMIC DNA]</scope>
    <source>
        <strain evidence="14 15">GEM5</strain>
    </source>
</reference>
<dbReference type="InterPro" id="IPR002410">
    <property type="entry name" value="Peptidase_S33"/>
</dbReference>
<evidence type="ECO:0000259" key="13">
    <source>
        <dbReference type="Pfam" id="PF08386"/>
    </source>
</evidence>
<evidence type="ECO:0000313" key="14">
    <source>
        <dbReference type="EMBL" id="TXG01410.1"/>
    </source>
</evidence>
<organism evidence="14 15">
    <name type="scientific">Massilia arenae</name>
    <dbReference type="NCBI Taxonomy" id="2603288"/>
    <lineage>
        <taxon>Bacteria</taxon>
        <taxon>Pseudomonadati</taxon>
        <taxon>Pseudomonadota</taxon>
        <taxon>Betaproteobacteria</taxon>
        <taxon>Burkholderiales</taxon>
        <taxon>Oxalobacteraceae</taxon>
        <taxon>Telluria group</taxon>
        <taxon>Massilia</taxon>
    </lineage>
</organism>
<dbReference type="PANTHER" id="PTHR43722">
    <property type="entry name" value="PROLINE IMINOPEPTIDASE"/>
    <property type="match status" value="1"/>
</dbReference>
<dbReference type="Pfam" id="PF08386">
    <property type="entry name" value="Abhydrolase_4"/>
    <property type="match status" value="1"/>
</dbReference>
<dbReference type="GO" id="GO:0006508">
    <property type="term" value="P:proteolysis"/>
    <property type="evidence" value="ECO:0007669"/>
    <property type="project" value="UniProtKB-KW"/>
</dbReference>
<evidence type="ECO:0000313" key="15">
    <source>
        <dbReference type="Proteomes" id="UP000321413"/>
    </source>
</evidence>
<evidence type="ECO:0000256" key="1">
    <source>
        <dbReference type="ARBA" id="ARBA00001585"/>
    </source>
</evidence>
<sequence>MTRKHLVLAWTLFLAMLLYSSMAAALEPCHLPHLPERVECGTLEVPEDRANPAGRRITIHFARIKATAKPAAPDPLLVLAGGPGQAATDYGPLLASAFREARKRRDILLVDQRGTGRSNPLRCPMPEQEIAQGDTTAAQAALRGCLAGLDADPRHFHTEAALADFEDLRRALGYRQFSLWGGSYGTRTALMYARRYPDSVRGMVLDSVAPPNARILLSSRHAQAALERLLADCAADQGCARAFPNLAQDLDAVLALPSLGPHQAAAVPQLLRGAMYSAQHASVLPFAIHAAANGRPQPMLALYDALAGWSLEGMTFGQTLSVLCAEEAPFTHAAAMREDGAGSRFGEAYARGWRDWCQVWPAARFDAQLSAELTRAVKSDIPTLLLAGGLDPVTPPENAHLAARTLRHSRVLVADGAGHTFSGAGCAPRLIAAFLEHADPAAVDGACLAAIRRPPFVLADGQPTL</sequence>
<dbReference type="EC" id="3.4.11.5" evidence="4"/>
<dbReference type="Proteomes" id="UP000321413">
    <property type="component" value="Unassembled WGS sequence"/>
</dbReference>
<dbReference type="SUPFAM" id="SSF53474">
    <property type="entry name" value="alpha/beta-Hydrolases"/>
    <property type="match status" value="1"/>
</dbReference>
<evidence type="ECO:0000259" key="12">
    <source>
        <dbReference type="Pfam" id="PF00561"/>
    </source>
</evidence>
<evidence type="ECO:0000256" key="10">
    <source>
        <dbReference type="ARBA" id="ARBA00029605"/>
    </source>
</evidence>
<proteinExistence type="inferred from homology"/>
<evidence type="ECO:0000256" key="8">
    <source>
        <dbReference type="ARBA" id="ARBA00022670"/>
    </source>
</evidence>
<keyword evidence="8" id="KW-0645">Protease</keyword>
<dbReference type="InterPro" id="IPR013595">
    <property type="entry name" value="Pept_S33_TAP-like_C"/>
</dbReference>
<keyword evidence="9 14" id="KW-0378">Hydrolase</keyword>
<evidence type="ECO:0000256" key="5">
    <source>
        <dbReference type="ARBA" id="ARBA00021843"/>
    </source>
</evidence>
<feature type="chain" id="PRO_5022825274" description="Proline iminopeptidase" evidence="11">
    <location>
        <begin position="24"/>
        <end position="465"/>
    </location>
</feature>
<feature type="domain" description="Peptidase S33 tripeptidyl aminopeptidase-like C-terminal" evidence="13">
    <location>
        <begin position="348"/>
        <end position="447"/>
    </location>
</feature>
<dbReference type="GO" id="GO:0004177">
    <property type="term" value="F:aminopeptidase activity"/>
    <property type="evidence" value="ECO:0007669"/>
    <property type="project" value="UniProtKB-KW"/>
</dbReference>
<keyword evidence="11" id="KW-0732">Signal</keyword>
<dbReference type="InterPro" id="IPR000073">
    <property type="entry name" value="AB_hydrolase_1"/>
</dbReference>
<dbReference type="InterPro" id="IPR029058">
    <property type="entry name" value="AB_hydrolase_fold"/>
</dbReference>